<reference evidence="1" key="2">
    <citation type="submission" date="2015-03" db="EMBL/GenBank/DDBJ databases">
        <authorList>
            <person name="Chow C.-E.T."/>
            <person name="Winget D.M."/>
            <person name="White R.A.III."/>
            <person name="Hallam S.J."/>
            <person name="Suttle C.A."/>
        </authorList>
    </citation>
    <scope>NUCLEOTIDE SEQUENCE</scope>
    <source>
        <strain evidence="1">Anoxic2_5</strain>
    </source>
</reference>
<protein>
    <submittedName>
        <fullName evidence="1">Uncharacterized protein</fullName>
    </submittedName>
</protein>
<proteinExistence type="predicted"/>
<sequence>MCSPWTPSSTAPRSWGRASCPAIAAWSWCWRAWPMWSGCSPRDTVLHQRPGQHLQGIRPGRLPAHRAGERVTGHLGRPLCHGRGHGLGQDEAPRLARVVRPTHRGVGRCVRSVGLRVCLGD</sequence>
<reference evidence="1" key="1">
    <citation type="journal article" date="2015" name="Front. Microbiol.">
        <title>Combining genomic sequencing methods to explore viral diversity and reveal potential virus-host interactions.</title>
        <authorList>
            <person name="Chow C.E."/>
            <person name="Winget D.M."/>
            <person name="White R.A.III."/>
            <person name="Hallam S.J."/>
            <person name="Suttle C.A."/>
        </authorList>
    </citation>
    <scope>NUCLEOTIDE SEQUENCE</scope>
    <source>
        <strain evidence="1">Anoxic2_5</strain>
    </source>
</reference>
<accession>A0A0F7L5Q9</accession>
<evidence type="ECO:0000313" key="1">
    <source>
        <dbReference type="EMBL" id="AKH47230.1"/>
    </source>
</evidence>
<dbReference type="EMBL" id="KR029589">
    <property type="protein sequence ID" value="AKH47230.1"/>
    <property type="molecule type" value="Genomic_DNA"/>
</dbReference>
<name>A0A0F7L5Q9_9VIRU</name>
<organism evidence="1">
    <name type="scientific">uncultured marine virus</name>
    <dbReference type="NCBI Taxonomy" id="186617"/>
    <lineage>
        <taxon>Viruses</taxon>
        <taxon>environmental samples</taxon>
    </lineage>
</organism>